<sequence length="57" mass="5990">MSRRTLLLQALLLCAATVVLLSILVTGRSSAPVPTVAIAVLCLGLLVAVLLEALRRH</sequence>
<proteinExistence type="predicted"/>
<evidence type="ECO:0000256" key="1">
    <source>
        <dbReference type="SAM" id="Phobius"/>
    </source>
</evidence>
<keyword evidence="1" id="KW-0472">Membrane</keyword>
<comment type="caution">
    <text evidence="2">The sequence shown here is derived from an EMBL/GenBank/DDBJ whole genome shotgun (WGS) entry which is preliminary data.</text>
</comment>
<dbReference type="Proteomes" id="UP001501218">
    <property type="component" value="Unassembled WGS sequence"/>
</dbReference>
<keyword evidence="1" id="KW-1133">Transmembrane helix</keyword>
<keyword evidence="3" id="KW-1185">Reference proteome</keyword>
<name>A0ABN3GPM3_9PSEU</name>
<keyword evidence="1" id="KW-0812">Transmembrane</keyword>
<dbReference type="EMBL" id="BAAARA010000015">
    <property type="protein sequence ID" value="GAA2357545.1"/>
    <property type="molecule type" value="Genomic_DNA"/>
</dbReference>
<accession>A0ABN3GPM3</accession>
<gene>
    <name evidence="2" type="ORF">GCM10009854_39990</name>
</gene>
<protein>
    <submittedName>
        <fullName evidence="2">Uncharacterized protein</fullName>
    </submittedName>
</protein>
<organism evidence="2 3">
    <name type="scientific">Saccharopolyspora halophila</name>
    <dbReference type="NCBI Taxonomy" id="405551"/>
    <lineage>
        <taxon>Bacteria</taxon>
        <taxon>Bacillati</taxon>
        <taxon>Actinomycetota</taxon>
        <taxon>Actinomycetes</taxon>
        <taxon>Pseudonocardiales</taxon>
        <taxon>Pseudonocardiaceae</taxon>
        <taxon>Saccharopolyspora</taxon>
    </lineage>
</organism>
<feature type="transmembrane region" description="Helical" evidence="1">
    <location>
        <begin position="31"/>
        <end position="51"/>
    </location>
</feature>
<dbReference type="RefSeq" id="WP_344134990.1">
    <property type="nucleotide sequence ID" value="NZ_BAAARA010000015.1"/>
</dbReference>
<reference evidence="2 3" key="1">
    <citation type="journal article" date="2019" name="Int. J. Syst. Evol. Microbiol.">
        <title>The Global Catalogue of Microorganisms (GCM) 10K type strain sequencing project: providing services to taxonomists for standard genome sequencing and annotation.</title>
        <authorList>
            <consortium name="The Broad Institute Genomics Platform"/>
            <consortium name="The Broad Institute Genome Sequencing Center for Infectious Disease"/>
            <person name="Wu L."/>
            <person name="Ma J."/>
        </authorList>
    </citation>
    <scope>NUCLEOTIDE SEQUENCE [LARGE SCALE GENOMIC DNA]</scope>
    <source>
        <strain evidence="2 3">JCM 16221</strain>
    </source>
</reference>
<evidence type="ECO:0000313" key="2">
    <source>
        <dbReference type="EMBL" id="GAA2357545.1"/>
    </source>
</evidence>
<evidence type="ECO:0000313" key="3">
    <source>
        <dbReference type="Proteomes" id="UP001501218"/>
    </source>
</evidence>